<organism evidence="2 3">
    <name type="scientific">Protopolystoma xenopodis</name>
    <dbReference type="NCBI Taxonomy" id="117903"/>
    <lineage>
        <taxon>Eukaryota</taxon>
        <taxon>Metazoa</taxon>
        <taxon>Spiralia</taxon>
        <taxon>Lophotrochozoa</taxon>
        <taxon>Platyhelminthes</taxon>
        <taxon>Monogenea</taxon>
        <taxon>Polyopisthocotylea</taxon>
        <taxon>Polystomatidea</taxon>
        <taxon>Polystomatidae</taxon>
        <taxon>Protopolystoma</taxon>
    </lineage>
</organism>
<name>A0A448WHQ0_9PLAT</name>
<dbReference type="Proteomes" id="UP000784294">
    <property type="component" value="Unassembled WGS sequence"/>
</dbReference>
<keyword evidence="3" id="KW-1185">Reference proteome</keyword>
<sequence>MPQLIDRLKSEIRALELHLKKKSQEAERETKRADDSISELINLHHEYELSRGRIATLQRELEYQNAIINGDSKKNSHIQYDDAPPKLKELREKFDEQIKMTEVGKRTCVYL</sequence>
<keyword evidence="1" id="KW-0175">Coiled coil</keyword>
<evidence type="ECO:0000313" key="3">
    <source>
        <dbReference type="Proteomes" id="UP000784294"/>
    </source>
</evidence>
<comment type="caution">
    <text evidence="2">The sequence shown here is derived from an EMBL/GenBank/DDBJ whole genome shotgun (WGS) entry which is preliminary data.</text>
</comment>
<dbReference type="AlphaFoldDB" id="A0A448WHQ0"/>
<accession>A0A448WHQ0</accession>
<protein>
    <submittedName>
        <fullName evidence="2">Uncharacterized protein</fullName>
    </submittedName>
</protein>
<dbReference type="EMBL" id="CAAALY010013521">
    <property type="protein sequence ID" value="VEL12014.1"/>
    <property type="molecule type" value="Genomic_DNA"/>
</dbReference>
<gene>
    <name evidence="2" type="ORF">PXEA_LOCUS5454</name>
</gene>
<proteinExistence type="predicted"/>
<reference evidence="2" key="1">
    <citation type="submission" date="2018-11" db="EMBL/GenBank/DDBJ databases">
        <authorList>
            <consortium name="Pathogen Informatics"/>
        </authorList>
    </citation>
    <scope>NUCLEOTIDE SEQUENCE</scope>
</reference>
<evidence type="ECO:0000256" key="1">
    <source>
        <dbReference type="SAM" id="Coils"/>
    </source>
</evidence>
<evidence type="ECO:0000313" key="2">
    <source>
        <dbReference type="EMBL" id="VEL12014.1"/>
    </source>
</evidence>
<feature type="coiled-coil region" evidence="1">
    <location>
        <begin position="5"/>
        <end position="32"/>
    </location>
</feature>